<proteinExistence type="predicted"/>
<comment type="caution">
    <text evidence="1">The sequence shown here is derived from an EMBL/GenBank/DDBJ whole genome shotgun (WGS) entry which is preliminary data.</text>
</comment>
<evidence type="ECO:0000313" key="1">
    <source>
        <dbReference type="EMBL" id="RKK67398.1"/>
    </source>
</evidence>
<dbReference type="AlphaFoldDB" id="A0A420MHE9"/>
<evidence type="ECO:0008006" key="3">
    <source>
        <dbReference type="Google" id="ProtNLM"/>
    </source>
</evidence>
<dbReference type="Pfam" id="PF26639">
    <property type="entry name" value="Het-6_barrel"/>
    <property type="match status" value="1"/>
</dbReference>
<dbReference type="InterPro" id="IPR052895">
    <property type="entry name" value="HetReg/Transcr_Mod"/>
</dbReference>
<organism evidence="1 2">
    <name type="scientific">Fusarium oxysporum</name>
    <name type="common">Fusarium vascular wilt</name>
    <dbReference type="NCBI Taxonomy" id="5507"/>
    <lineage>
        <taxon>Eukaryota</taxon>
        <taxon>Fungi</taxon>
        <taxon>Dikarya</taxon>
        <taxon>Ascomycota</taxon>
        <taxon>Pezizomycotina</taxon>
        <taxon>Sordariomycetes</taxon>
        <taxon>Hypocreomycetidae</taxon>
        <taxon>Hypocreales</taxon>
        <taxon>Nectriaceae</taxon>
        <taxon>Fusarium</taxon>
        <taxon>Fusarium oxysporum species complex</taxon>
    </lineage>
</organism>
<dbReference type="Proteomes" id="UP000285084">
    <property type="component" value="Unassembled WGS sequence"/>
</dbReference>
<protein>
    <recommendedName>
        <fullName evidence="3">Heterokaryon incompatibility domain-containing protein</fullName>
    </recommendedName>
</protein>
<dbReference type="PANTHER" id="PTHR24148">
    <property type="entry name" value="ANKYRIN REPEAT DOMAIN-CONTAINING PROTEIN 39 HOMOLOG-RELATED"/>
    <property type="match status" value="1"/>
</dbReference>
<evidence type="ECO:0000313" key="2">
    <source>
        <dbReference type="Proteomes" id="UP000285084"/>
    </source>
</evidence>
<accession>A0A420MHE9</accession>
<dbReference type="PANTHER" id="PTHR24148:SF64">
    <property type="entry name" value="HETEROKARYON INCOMPATIBILITY DOMAIN-CONTAINING PROTEIN"/>
    <property type="match status" value="1"/>
</dbReference>
<name>A0A420MHE9_FUSOX</name>
<dbReference type="EMBL" id="MRCX01000231">
    <property type="protein sequence ID" value="RKK67398.1"/>
    <property type="molecule type" value="Genomic_DNA"/>
</dbReference>
<sequence>MVQKTLKVEGCYVTKIKTVGPCFPTSNSSSAWEYAREVKRWYDDSVSFVHTEVKDPYLNGQSITEAFWRTIIGDREMLQPRPAASSAGEVFQALTELIRMDWTLFENLHLDFTRVTNGDFSQIMDTFALMDDEQREMISGLLSSLQSPGGPHLRTTRFFKDAVACANGRRWGVTESGHMGFIPPRSMPGDLICLIYGTQTPLILRRNVCQGSSDLKWTYTLIGECYMHGIMDGEALQSQNKESWFTLI</sequence>
<gene>
    <name evidence="1" type="ORF">BFJ69_g14532</name>
</gene>
<reference evidence="1 2" key="1">
    <citation type="journal article" date="2018" name="Sci. Rep.">
        <title>Characterisation of pathogen-specific regions and novel effector candidates in Fusarium oxysporum f. sp. cepae.</title>
        <authorList>
            <person name="Armitage A.D."/>
            <person name="Taylor A."/>
            <person name="Sobczyk M.K."/>
            <person name="Baxter L."/>
            <person name="Greenfield B.P."/>
            <person name="Bates H.J."/>
            <person name="Wilson F."/>
            <person name="Jackson A.C."/>
            <person name="Ott S."/>
            <person name="Harrison R.J."/>
            <person name="Clarkson J.P."/>
        </authorList>
    </citation>
    <scope>NUCLEOTIDE SEQUENCE [LARGE SCALE GENOMIC DNA]</scope>
    <source>
        <strain evidence="1 2">Fo_A13</strain>
    </source>
</reference>